<protein>
    <submittedName>
        <fullName evidence="2">Uncharacterized protein</fullName>
    </submittedName>
</protein>
<dbReference type="AlphaFoldDB" id="A0A1H9LFD1"/>
<dbReference type="RefSeq" id="WP_094011421.1">
    <property type="nucleotide sequence ID" value="NZ_FOEQ01000005.1"/>
</dbReference>
<name>A0A1H9LFD1_9PSED</name>
<evidence type="ECO:0000313" key="2">
    <source>
        <dbReference type="EMBL" id="SER10202.1"/>
    </source>
</evidence>
<proteinExistence type="predicted"/>
<dbReference type="EMBL" id="FOEQ01000005">
    <property type="protein sequence ID" value="SER10202.1"/>
    <property type="molecule type" value="Genomic_DNA"/>
</dbReference>
<evidence type="ECO:0000313" key="1">
    <source>
        <dbReference type="EMBL" id="MEE1879648.1"/>
    </source>
</evidence>
<sequence>MNSSSPNIQRLLRKRQLNVQEQNLLTAHRIRESARPWLTREIPPALLGVAENHGIDWARSLLLDLEFDFPGMASLTGSLLTDTERFIDFEIETDSSYCHLLSVECWEDVTAQHDHGLRNRGTGKGYATIALETRRELLGLPTR</sequence>
<evidence type="ECO:0000313" key="4">
    <source>
        <dbReference type="Proteomes" id="UP001329505"/>
    </source>
</evidence>
<keyword evidence="4" id="KW-1185">Reference proteome</keyword>
<dbReference type="Proteomes" id="UP000199221">
    <property type="component" value="Unassembled WGS sequence"/>
</dbReference>
<accession>A0A1H9LFD1</accession>
<organism evidence="2 3">
    <name type="scientific">Pseudomonas soli</name>
    <dbReference type="NCBI Taxonomy" id="1306993"/>
    <lineage>
        <taxon>Bacteria</taxon>
        <taxon>Pseudomonadati</taxon>
        <taxon>Pseudomonadota</taxon>
        <taxon>Gammaproteobacteria</taxon>
        <taxon>Pseudomonadales</taxon>
        <taxon>Pseudomonadaceae</taxon>
        <taxon>Pseudomonas</taxon>
    </lineage>
</organism>
<dbReference type="EMBL" id="JAZDQQ010000004">
    <property type="protein sequence ID" value="MEE1879648.1"/>
    <property type="molecule type" value="Genomic_DNA"/>
</dbReference>
<evidence type="ECO:0000313" key="3">
    <source>
        <dbReference type="Proteomes" id="UP000199221"/>
    </source>
</evidence>
<dbReference type="Proteomes" id="UP001329505">
    <property type="component" value="Unassembled WGS sequence"/>
</dbReference>
<reference evidence="2 3" key="1">
    <citation type="submission" date="2016-10" db="EMBL/GenBank/DDBJ databases">
        <authorList>
            <person name="de Groot N.N."/>
        </authorList>
    </citation>
    <scope>NUCLEOTIDE SEQUENCE [LARGE SCALE GENOMIC DNA]</scope>
    <source>
        <strain evidence="2 3">LMG 27941</strain>
    </source>
</reference>
<gene>
    <name evidence="2" type="ORF">SAMN05216230_105308</name>
    <name evidence="1" type="ORF">V0R55_05710</name>
</gene>
<reference evidence="1 4" key="2">
    <citation type="submission" date="2024-01" db="EMBL/GenBank/DDBJ databases">
        <title>Unpublished Manusciprt.</title>
        <authorList>
            <person name="Duman M."/>
            <person name="Valdes E.G."/>
            <person name="Ajmi N."/>
            <person name="Altun S."/>
            <person name="Saticioglu I.B."/>
        </authorList>
    </citation>
    <scope>NUCLEOTIDE SEQUENCE [LARGE SCALE GENOMIC DNA]</scope>
    <source>
        <strain evidence="1 4">139P</strain>
    </source>
</reference>